<organism evidence="5 6">
    <name type="scientific">Roseisalinus antarcticus</name>
    <dbReference type="NCBI Taxonomy" id="254357"/>
    <lineage>
        <taxon>Bacteria</taxon>
        <taxon>Pseudomonadati</taxon>
        <taxon>Pseudomonadota</taxon>
        <taxon>Alphaproteobacteria</taxon>
        <taxon>Rhodobacterales</taxon>
        <taxon>Roseobacteraceae</taxon>
        <taxon>Roseisalinus</taxon>
    </lineage>
</organism>
<comment type="similarity">
    <text evidence="2">Belongs to the bacterial solute-binding protein SsuA/TauA family.</text>
</comment>
<dbReference type="Pfam" id="PF09084">
    <property type="entry name" value="NMT1"/>
    <property type="match status" value="1"/>
</dbReference>
<sequence length="304" mass="32231">MTVDASAVPVFVAADRGLFGDQPVEVSQVGYEQVQALLIAGETEIGWLSPVETTSFIAEGSDLKYFSTAAALNMYNGVVVRTEDAEMYQTITDLEGKRLGIPGYGTGTWATFIAFMNAYYGIEDPDAYFDVVTASSGALLALVERGELDGALLFSGSSAAARSLPQFETIFSFTEAMQENTGQPLVITGSVATSDWLAENGEAAANVIAGLDAAVQWISENPSAFQQGGEYASLAEAAGWLSEPETTSTVLGLIDEGKWYLSSDSYTTEWMTAIRELVVAGGTLETVPTVEEIFLSPDALPAAQ</sequence>
<proteinExistence type="inferred from homology"/>
<evidence type="ECO:0000313" key="5">
    <source>
        <dbReference type="EMBL" id="SLN75568.1"/>
    </source>
</evidence>
<keyword evidence="3" id="KW-0732">Signal</keyword>
<feature type="domain" description="SsuA/THI5-like" evidence="4">
    <location>
        <begin position="8"/>
        <end position="223"/>
    </location>
</feature>
<dbReference type="SUPFAM" id="SSF53850">
    <property type="entry name" value="Periplasmic binding protein-like II"/>
    <property type="match status" value="1"/>
</dbReference>
<dbReference type="EMBL" id="FWFZ01000036">
    <property type="protein sequence ID" value="SLN75568.1"/>
    <property type="molecule type" value="Genomic_DNA"/>
</dbReference>
<dbReference type="GO" id="GO:0042597">
    <property type="term" value="C:periplasmic space"/>
    <property type="evidence" value="ECO:0007669"/>
    <property type="project" value="UniProtKB-SubCell"/>
</dbReference>
<keyword evidence="6" id="KW-1185">Reference proteome</keyword>
<name>A0A1Y5U2G4_9RHOB</name>
<comment type="subcellular location">
    <subcellularLocation>
        <location evidence="1">Periplasm</location>
    </subcellularLocation>
</comment>
<dbReference type="Proteomes" id="UP000193900">
    <property type="component" value="Unassembled WGS sequence"/>
</dbReference>
<evidence type="ECO:0000256" key="2">
    <source>
        <dbReference type="ARBA" id="ARBA00010742"/>
    </source>
</evidence>
<evidence type="ECO:0000256" key="3">
    <source>
        <dbReference type="ARBA" id="ARBA00022729"/>
    </source>
</evidence>
<reference evidence="5 6" key="1">
    <citation type="submission" date="2017-03" db="EMBL/GenBank/DDBJ databases">
        <authorList>
            <person name="Afonso C.L."/>
            <person name="Miller P.J."/>
            <person name="Scott M.A."/>
            <person name="Spackman E."/>
            <person name="Goraichik I."/>
            <person name="Dimitrov K.M."/>
            <person name="Suarez D.L."/>
            <person name="Swayne D.E."/>
        </authorList>
    </citation>
    <scope>NUCLEOTIDE SEQUENCE [LARGE SCALE GENOMIC DNA]</scope>
    <source>
        <strain evidence="5 6">CECT 7023</strain>
    </source>
</reference>
<dbReference type="AlphaFoldDB" id="A0A1Y5U2G4"/>
<dbReference type="PANTHER" id="PTHR30024">
    <property type="entry name" value="ALIPHATIC SULFONATES-BINDING PROTEIN-RELATED"/>
    <property type="match status" value="1"/>
</dbReference>
<gene>
    <name evidence="5" type="ORF">ROA7023_03989</name>
</gene>
<evidence type="ECO:0000259" key="4">
    <source>
        <dbReference type="Pfam" id="PF09084"/>
    </source>
</evidence>
<dbReference type="InterPro" id="IPR015168">
    <property type="entry name" value="SsuA/THI5"/>
</dbReference>
<dbReference type="PANTHER" id="PTHR30024:SF47">
    <property type="entry name" value="TAURINE-BINDING PERIPLASMIC PROTEIN"/>
    <property type="match status" value="1"/>
</dbReference>
<accession>A0A1Y5U2G4</accession>
<protein>
    <submittedName>
        <fullName evidence="5">NMT1/THI5 like protein</fullName>
    </submittedName>
</protein>
<dbReference type="Gene3D" id="3.40.190.10">
    <property type="entry name" value="Periplasmic binding protein-like II"/>
    <property type="match status" value="2"/>
</dbReference>
<evidence type="ECO:0000256" key="1">
    <source>
        <dbReference type="ARBA" id="ARBA00004418"/>
    </source>
</evidence>
<evidence type="ECO:0000313" key="6">
    <source>
        <dbReference type="Proteomes" id="UP000193900"/>
    </source>
</evidence>